<keyword evidence="3" id="KW-1185">Reference proteome</keyword>
<evidence type="ECO:0000256" key="1">
    <source>
        <dbReference type="SAM" id="MobiDB-lite"/>
    </source>
</evidence>
<evidence type="ECO:0000313" key="2">
    <source>
        <dbReference type="EMBL" id="KAK3946977.1"/>
    </source>
</evidence>
<organism evidence="2 3">
    <name type="scientific">Pseudoneurospora amorphoporcata</name>
    <dbReference type="NCBI Taxonomy" id="241081"/>
    <lineage>
        <taxon>Eukaryota</taxon>
        <taxon>Fungi</taxon>
        <taxon>Dikarya</taxon>
        <taxon>Ascomycota</taxon>
        <taxon>Pezizomycotina</taxon>
        <taxon>Sordariomycetes</taxon>
        <taxon>Sordariomycetidae</taxon>
        <taxon>Sordariales</taxon>
        <taxon>Sordariaceae</taxon>
        <taxon>Pseudoneurospora</taxon>
    </lineage>
</organism>
<comment type="caution">
    <text evidence="2">The sequence shown here is derived from an EMBL/GenBank/DDBJ whole genome shotgun (WGS) entry which is preliminary data.</text>
</comment>
<gene>
    <name evidence="2" type="ORF">QBC32DRAFT_107736</name>
</gene>
<feature type="compositionally biased region" description="Acidic residues" evidence="1">
    <location>
        <begin position="87"/>
        <end position="112"/>
    </location>
</feature>
<sequence length="220" mass="25436">MGNVRVTTDEQTALHNSLCFTPHPHDQDQDGNGPCRRCAHMVKHHPILHKKPPVYVRVTVINLEPPEEEERPFCHQNWQNQNSWQPEYDDGDWEEEEEEEEETSPPLDDDWYENGGVHLHVDSPPHVSSDDDMDDPYSSSSVKALFKSLYFKPQAHRHRRAYCRRCERRAMHELGAHLSCTRKLNFTISSPFNTLISSETEEATPAPPLDLTQSGNTVQW</sequence>
<reference evidence="2" key="1">
    <citation type="journal article" date="2023" name="Mol. Phylogenet. Evol.">
        <title>Genome-scale phylogeny and comparative genomics of the fungal order Sordariales.</title>
        <authorList>
            <person name="Hensen N."/>
            <person name="Bonometti L."/>
            <person name="Westerberg I."/>
            <person name="Brannstrom I.O."/>
            <person name="Guillou S."/>
            <person name="Cros-Aarteil S."/>
            <person name="Calhoun S."/>
            <person name="Haridas S."/>
            <person name="Kuo A."/>
            <person name="Mondo S."/>
            <person name="Pangilinan J."/>
            <person name="Riley R."/>
            <person name="LaButti K."/>
            <person name="Andreopoulos B."/>
            <person name="Lipzen A."/>
            <person name="Chen C."/>
            <person name="Yan M."/>
            <person name="Daum C."/>
            <person name="Ng V."/>
            <person name="Clum A."/>
            <person name="Steindorff A."/>
            <person name="Ohm R.A."/>
            <person name="Martin F."/>
            <person name="Silar P."/>
            <person name="Natvig D.O."/>
            <person name="Lalanne C."/>
            <person name="Gautier V."/>
            <person name="Ament-Velasquez S.L."/>
            <person name="Kruys A."/>
            <person name="Hutchinson M.I."/>
            <person name="Powell A.J."/>
            <person name="Barry K."/>
            <person name="Miller A.N."/>
            <person name="Grigoriev I.V."/>
            <person name="Debuchy R."/>
            <person name="Gladieux P."/>
            <person name="Hiltunen Thoren M."/>
            <person name="Johannesson H."/>
        </authorList>
    </citation>
    <scope>NUCLEOTIDE SEQUENCE</scope>
    <source>
        <strain evidence="2">CBS 626.80</strain>
    </source>
</reference>
<name>A0AAN6NNN8_9PEZI</name>
<feature type="region of interest" description="Disordered" evidence="1">
    <location>
        <begin position="199"/>
        <end position="220"/>
    </location>
</feature>
<dbReference type="Proteomes" id="UP001303222">
    <property type="component" value="Unassembled WGS sequence"/>
</dbReference>
<dbReference type="AlphaFoldDB" id="A0AAN6NNN8"/>
<reference evidence="2" key="2">
    <citation type="submission" date="2023-06" db="EMBL/GenBank/DDBJ databases">
        <authorList>
            <consortium name="Lawrence Berkeley National Laboratory"/>
            <person name="Mondo S.J."/>
            <person name="Hensen N."/>
            <person name="Bonometti L."/>
            <person name="Westerberg I."/>
            <person name="Brannstrom I.O."/>
            <person name="Guillou S."/>
            <person name="Cros-Aarteil S."/>
            <person name="Calhoun S."/>
            <person name="Haridas S."/>
            <person name="Kuo A."/>
            <person name="Pangilinan J."/>
            <person name="Riley R."/>
            <person name="Labutti K."/>
            <person name="Andreopoulos B."/>
            <person name="Lipzen A."/>
            <person name="Chen C."/>
            <person name="Yanf M."/>
            <person name="Daum C."/>
            <person name="Ng V."/>
            <person name="Clum A."/>
            <person name="Steindorff A."/>
            <person name="Ohm R."/>
            <person name="Martin F."/>
            <person name="Silar P."/>
            <person name="Natvig D."/>
            <person name="Lalanne C."/>
            <person name="Gautier V."/>
            <person name="Ament-Velasquez S.L."/>
            <person name="Kruys A."/>
            <person name="Hutchinson M.I."/>
            <person name="Powell A.J."/>
            <person name="Barry K."/>
            <person name="Miller A.N."/>
            <person name="Grigoriev I.V."/>
            <person name="Debuchy R."/>
            <person name="Gladieux P."/>
            <person name="Thoren M.H."/>
            <person name="Johannesson H."/>
        </authorList>
    </citation>
    <scope>NUCLEOTIDE SEQUENCE</scope>
    <source>
        <strain evidence="2">CBS 626.80</strain>
    </source>
</reference>
<evidence type="ECO:0000313" key="3">
    <source>
        <dbReference type="Proteomes" id="UP001303222"/>
    </source>
</evidence>
<protein>
    <submittedName>
        <fullName evidence="2">Uncharacterized protein</fullName>
    </submittedName>
</protein>
<accession>A0AAN6NNN8</accession>
<feature type="compositionally biased region" description="Polar residues" evidence="1">
    <location>
        <begin position="76"/>
        <end position="85"/>
    </location>
</feature>
<proteinExistence type="predicted"/>
<feature type="region of interest" description="Disordered" evidence="1">
    <location>
        <begin position="71"/>
        <end position="138"/>
    </location>
</feature>
<feature type="compositionally biased region" description="Polar residues" evidence="1">
    <location>
        <begin position="211"/>
        <end position="220"/>
    </location>
</feature>
<dbReference type="EMBL" id="MU859455">
    <property type="protein sequence ID" value="KAK3946977.1"/>
    <property type="molecule type" value="Genomic_DNA"/>
</dbReference>